<comment type="caution">
    <text evidence="2">The sequence shown here is derived from an EMBL/GenBank/DDBJ whole genome shotgun (WGS) entry which is preliminary data.</text>
</comment>
<reference evidence="2 3" key="1">
    <citation type="submission" date="2018-05" db="EMBL/GenBank/DDBJ databases">
        <title>Nocardioides silvaticus genome.</title>
        <authorList>
            <person name="Li C."/>
            <person name="Wang G."/>
        </authorList>
    </citation>
    <scope>NUCLEOTIDE SEQUENCE [LARGE SCALE GENOMIC DNA]</scope>
    <source>
        <strain evidence="2 3">CCTCC AB 2018079</strain>
    </source>
</reference>
<name>A0A316TV45_9ACTN</name>
<organism evidence="2 3">
    <name type="scientific">Nocardioides silvaticus</name>
    <dbReference type="NCBI Taxonomy" id="2201891"/>
    <lineage>
        <taxon>Bacteria</taxon>
        <taxon>Bacillati</taxon>
        <taxon>Actinomycetota</taxon>
        <taxon>Actinomycetes</taxon>
        <taxon>Propionibacteriales</taxon>
        <taxon>Nocardioidaceae</taxon>
        <taxon>Nocardioides</taxon>
    </lineage>
</organism>
<proteinExistence type="predicted"/>
<protein>
    <submittedName>
        <fullName evidence="2">Uncharacterized protein</fullName>
    </submittedName>
</protein>
<sequence length="121" mass="12783">MVVRRAGIVLLVAIVVAGCLGLLGPASRTASETASAGEITLGYDADATRRGQRDRAHDRSRPRRADGAVLLKFARGRRSARRPPLGPDADDAAARTNAVTLRWIVDGAPAVDLSVTAWVMP</sequence>
<dbReference type="EMBL" id="QGDD01000003">
    <property type="protein sequence ID" value="PWN03336.1"/>
    <property type="molecule type" value="Genomic_DNA"/>
</dbReference>
<feature type="region of interest" description="Disordered" evidence="1">
    <location>
        <begin position="45"/>
        <end position="64"/>
    </location>
</feature>
<dbReference type="AlphaFoldDB" id="A0A316TV45"/>
<evidence type="ECO:0000313" key="3">
    <source>
        <dbReference type="Proteomes" id="UP000245507"/>
    </source>
</evidence>
<keyword evidence="3" id="KW-1185">Reference proteome</keyword>
<evidence type="ECO:0000313" key="2">
    <source>
        <dbReference type="EMBL" id="PWN03336.1"/>
    </source>
</evidence>
<gene>
    <name evidence="2" type="ORF">DJ010_09510</name>
</gene>
<dbReference type="PROSITE" id="PS51257">
    <property type="entry name" value="PROKAR_LIPOPROTEIN"/>
    <property type="match status" value="1"/>
</dbReference>
<dbReference type="Proteomes" id="UP000245507">
    <property type="component" value="Unassembled WGS sequence"/>
</dbReference>
<feature type="compositionally biased region" description="Basic and acidic residues" evidence="1">
    <location>
        <begin position="46"/>
        <end position="64"/>
    </location>
</feature>
<accession>A0A316TV45</accession>
<evidence type="ECO:0000256" key="1">
    <source>
        <dbReference type="SAM" id="MobiDB-lite"/>
    </source>
</evidence>